<evidence type="ECO:0008006" key="3">
    <source>
        <dbReference type="Google" id="ProtNLM"/>
    </source>
</evidence>
<name>A0ABR2U0X2_9ROSI</name>
<accession>A0ABR2U0X2</accession>
<reference evidence="1 2" key="1">
    <citation type="journal article" date="2024" name="G3 (Bethesda)">
        <title>Genome assembly of Hibiscus sabdariffa L. provides insights into metabolisms of medicinal natural products.</title>
        <authorList>
            <person name="Kim T."/>
        </authorList>
    </citation>
    <scope>NUCLEOTIDE SEQUENCE [LARGE SCALE GENOMIC DNA]</scope>
    <source>
        <strain evidence="1">TK-2024</strain>
        <tissue evidence="1">Old leaves</tissue>
    </source>
</reference>
<sequence length="258" mass="29423">MSEGLDLLYWRILEKWDKLKTWLEMWLKRSANIRFTTLAIRAVELWAKHSAFGGGSGNQHCFTQADYPWSISSELDKIVGEAGGGGDVIHMLSDDNSSWMEFQFDEENEIAGHIPDIRLGEQVREAWPLEDIFKSFVWERIPKIVGIIKPRISRMHVDQAIAFLGFVKSYRVEAHRFSGGIWLLCEDSIDIEFLWHQLESLVLEVGMPWILGGDFNAILNDDERMVGFVYHGDGSQLFADFLFSTGLTDLGCSGNPFT</sequence>
<organism evidence="1 2">
    <name type="scientific">Hibiscus sabdariffa</name>
    <name type="common">roselle</name>
    <dbReference type="NCBI Taxonomy" id="183260"/>
    <lineage>
        <taxon>Eukaryota</taxon>
        <taxon>Viridiplantae</taxon>
        <taxon>Streptophyta</taxon>
        <taxon>Embryophyta</taxon>
        <taxon>Tracheophyta</taxon>
        <taxon>Spermatophyta</taxon>
        <taxon>Magnoliopsida</taxon>
        <taxon>eudicotyledons</taxon>
        <taxon>Gunneridae</taxon>
        <taxon>Pentapetalae</taxon>
        <taxon>rosids</taxon>
        <taxon>malvids</taxon>
        <taxon>Malvales</taxon>
        <taxon>Malvaceae</taxon>
        <taxon>Malvoideae</taxon>
        <taxon>Hibiscus</taxon>
    </lineage>
</organism>
<dbReference type="Gene3D" id="3.60.10.10">
    <property type="entry name" value="Endonuclease/exonuclease/phosphatase"/>
    <property type="match status" value="1"/>
</dbReference>
<evidence type="ECO:0000313" key="1">
    <source>
        <dbReference type="EMBL" id="KAK9043383.1"/>
    </source>
</evidence>
<proteinExistence type="predicted"/>
<gene>
    <name evidence="1" type="ORF">V6N11_071728</name>
</gene>
<dbReference type="EMBL" id="JBBPBN010000003">
    <property type="protein sequence ID" value="KAK9043383.1"/>
    <property type="molecule type" value="Genomic_DNA"/>
</dbReference>
<evidence type="ECO:0000313" key="2">
    <source>
        <dbReference type="Proteomes" id="UP001396334"/>
    </source>
</evidence>
<dbReference type="SUPFAM" id="SSF56219">
    <property type="entry name" value="DNase I-like"/>
    <property type="match status" value="1"/>
</dbReference>
<protein>
    <recommendedName>
        <fullName evidence="3">Endonuclease/exonuclease/phosphatase domain-containing protein</fullName>
    </recommendedName>
</protein>
<dbReference type="InterPro" id="IPR036691">
    <property type="entry name" value="Endo/exonu/phosph_ase_sf"/>
</dbReference>
<keyword evidence="2" id="KW-1185">Reference proteome</keyword>
<comment type="caution">
    <text evidence="1">The sequence shown here is derived from an EMBL/GenBank/DDBJ whole genome shotgun (WGS) entry which is preliminary data.</text>
</comment>
<dbReference type="Proteomes" id="UP001396334">
    <property type="component" value="Unassembled WGS sequence"/>
</dbReference>